<feature type="binding site" evidence="4">
    <location>
        <begin position="349"/>
        <end position="350"/>
    </location>
    <ligand>
        <name>S-methyl-5'-thioadenosine</name>
        <dbReference type="ChEBI" id="CHEBI:17509"/>
    </ligand>
</feature>
<feature type="transmembrane region" description="Helical" evidence="4">
    <location>
        <begin position="12"/>
        <end position="38"/>
    </location>
</feature>
<keyword evidence="4" id="KW-0812">Transmembrane</keyword>
<evidence type="ECO:0000256" key="1">
    <source>
        <dbReference type="ARBA" id="ARBA00007867"/>
    </source>
</evidence>
<dbReference type="InterPro" id="IPR001045">
    <property type="entry name" value="Spermi_synthase"/>
</dbReference>
<dbReference type="GO" id="GO:0005886">
    <property type="term" value="C:plasma membrane"/>
    <property type="evidence" value="ECO:0007669"/>
    <property type="project" value="UniProtKB-SubCell"/>
</dbReference>
<feature type="transmembrane region" description="Helical" evidence="4">
    <location>
        <begin position="44"/>
        <end position="68"/>
    </location>
</feature>
<dbReference type="EC" id="2.5.1.16" evidence="4"/>
<evidence type="ECO:0000259" key="6">
    <source>
        <dbReference type="PROSITE" id="PS51006"/>
    </source>
</evidence>
<feature type="transmembrane region" description="Helical" evidence="4">
    <location>
        <begin position="147"/>
        <end position="167"/>
    </location>
</feature>
<comment type="similarity">
    <text evidence="1 4">Belongs to the spermidine/spermine synthase family.</text>
</comment>
<dbReference type="PANTHER" id="PTHR43317:SF1">
    <property type="entry name" value="THERMOSPERMINE SYNTHASE ACAULIS5"/>
    <property type="match status" value="1"/>
</dbReference>
<evidence type="ECO:0000313" key="7">
    <source>
        <dbReference type="EMBL" id="QWQ31692.1"/>
    </source>
</evidence>
<comment type="subunit">
    <text evidence="4">Homodimer or homotetramer.</text>
</comment>
<evidence type="ECO:0000313" key="8">
    <source>
        <dbReference type="Proteomes" id="UP000677117"/>
    </source>
</evidence>
<comment type="pathway">
    <text evidence="4">Amine and polyamine biosynthesis; spermidine biosynthesis; spermidine from putrescine: step 1/1.</text>
</comment>
<feature type="transmembrane region" description="Helical" evidence="4">
    <location>
        <begin position="197"/>
        <end position="216"/>
    </location>
</feature>
<dbReference type="Gene3D" id="3.40.50.150">
    <property type="entry name" value="Vaccinia Virus protein VP39"/>
    <property type="match status" value="1"/>
</dbReference>
<feature type="binding site" evidence="4">
    <location>
        <position position="315"/>
    </location>
    <ligand>
        <name>S-methyl-5'-thioadenosine</name>
        <dbReference type="ChEBI" id="CHEBI:17509"/>
    </ligand>
</feature>
<feature type="binding site" evidence="4">
    <location>
        <position position="241"/>
    </location>
    <ligand>
        <name>S-methyl-5'-thioadenosine</name>
        <dbReference type="ChEBI" id="CHEBI:17509"/>
    </ligand>
</feature>
<feature type="transmembrane region" description="Helical" evidence="4">
    <location>
        <begin position="173"/>
        <end position="190"/>
    </location>
</feature>
<dbReference type="AlphaFoldDB" id="A0A8F1MB69"/>
<feature type="transmembrane region" description="Helical" evidence="4">
    <location>
        <begin position="106"/>
        <end position="126"/>
    </location>
</feature>
<dbReference type="PROSITE" id="PS51006">
    <property type="entry name" value="PABS_2"/>
    <property type="match status" value="1"/>
</dbReference>
<dbReference type="UniPathway" id="UPA00248">
    <property type="reaction ID" value="UER00314"/>
</dbReference>
<dbReference type="HAMAP" id="MF_00198">
    <property type="entry name" value="Spermidine_synth"/>
    <property type="match status" value="1"/>
</dbReference>
<dbReference type="Proteomes" id="UP000677117">
    <property type="component" value="Chromosome"/>
</dbReference>
<organism evidence="7 8">
    <name type="scientific">Candidatus Minimicrobia vallesae</name>
    <dbReference type="NCBI Taxonomy" id="2841264"/>
    <lineage>
        <taxon>Bacteria</taxon>
        <taxon>Candidatus Saccharimonadota</taxon>
        <taxon>Candidatus Saccharimonadota incertae sedis</taxon>
        <taxon>Candidatus Minimicrobia</taxon>
    </lineage>
</organism>
<dbReference type="InterPro" id="IPR030374">
    <property type="entry name" value="PABS"/>
</dbReference>
<feature type="binding site" evidence="4">
    <location>
        <position position="295"/>
    </location>
    <ligand>
        <name>spermidine</name>
        <dbReference type="ChEBI" id="CHEBI:57834"/>
    </ligand>
</feature>
<keyword evidence="4" id="KW-0472">Membrane</keyword>
<dbReference type="GO" id="GO:0008295">
    <property type="term" value="P:spermidine biosynthetic process"/>
    <property type="evidence" value="ECO:0007669"/>
    <property type="project" value="UniProtKB-UniRule"/>
</dbReference>
<keyword evidence="2 4" id="KW-0808">Transferase</keyword>
<keyword evidence="4" id="KW-0745">Spermidine biosynthesis</keyword>
<feature type="binding site" evidence="4">
    <location>
        <position position="271"/>
    </location>
    <ligand>
        <name>spermidine</name>
        <dbReference type="ChEBI" id="CHEBI:57834"/>
    </ligand>
</feature>
<dbReference type="InterPro" id="IPR029063">
    <property type="entry name" value="SAM-dependent_MTases_sf"/>
</dbReference>
<dbReference type="SUPFAM" id="SSF53335">
    <property type="entry name" value="S-adenosyl-L-methionine-dependent methyltransferases"/>
    <property type="match status" value="1"/>
</dbReference>
<dbReference type="NCBIfam" id="NF002956">
    <property type="entry name" value="PRK03612.1"/>
    <property type="match status" value="1"/>
</dbReference>
<evidence type="ECO:0000256" key="4">
    <source>
        <dbReference type="HAMAP-Rule" id="MF_00198"/>
    </source>
</evidence>
<evidence type="ECO:0000256" key="3">
    <source>
        <dbReference type="ARBA" id="ARBA00023115"/>
    </source>
</evidence>
<keyword evidence="4" id="KW-1133">Transmembrane helix</keyword>
<dbReference type="PANTHER" id="PTHR43317">
    <property type="entry name" value="THERMOSPERMINE SYNTHASE ACAULIS5"/>
    <property type="match status" value="1"/>
</dbReference>
<evidence type="ECO:0000256" key="2">
    <source>
        <dbReference type="ARBA" id="ARBA00022679"/>
    </source>
</evidence>
<feature type="transmembrane region" description="Helical" evidence="4">
    <location>
        <begin position="80"/>
        <end position="100"/>
    </location>
</feature>
<dbReference type="Pfam" id="PF01564">
    <property type="entry name" value="Spermine_synth"/>
    <property type="match status" value="1"/>
</dbReference>
<sequence>MSRSSTKKREQVALFAAAILVAIGGIIYELILGAAASYLVGDSILSFSLATGVTLFGMGIGSLLVNYIKLHPATSFATNEIILGLIGGNSVMLMYLGFVFTRSHWLIFAVISLAIGICIGLEIPLLMKMFQEFGRKSSVKLFSKILALDYFGALIASLLFPLVMLPYLGLMRSAYLVAALNIGVAVLILKQMKASKIMMTISVIATMLLLGFFIYATEIEHGIDKRTYKDPVMWQQQTPYQKIVLTRYKNDTRLFLNRNLQFSSLDEARYHETLSTSALSSVANPKRVLIMGGGDGLLARDVLKYPSVEHITLVDIDEVMTNLAKTNHLLTDINQRSLHDPRVSIVNQDAFQFAFSTKDKYDVVLIDLVDPSNEKLAKLYSEQLYRQIGNILTERGVMVTQATSSFFSPHAFYMVANTVKSSHPERYVTAFSVNVPSFGEWGFVMSAPQAEVVASQPLPKNLRYQNQKLLTFLTKQNAISVPSGPTSTLVSPRITDVYNSDMRQWRYTNSF</sequence>
<proteinExistence type="inferred from homology"/>
<keyword evidence="8" id="KW-1185">Reference proteome</keyword>
<evidence type="ECO:0000256" key="5">
    <source>
        <dbReference type="PROSITE-ProRule" id="PRU00354"/>
    </source>
</evidence>
<feature type="domain" description="PABS" evidence="6">
    <location>
        <begin position="213"/>
        <end position="448"/>
    </location>
</feature>
<dbReference type="GO" id="GO:0004766">
    <property type="term" value="F:spermidine synthase activity"/>
    <property type="evidence" value="ECO:0007669"/>
    <property type="project" value="UniProtKB-UniRule"/>
</dbReference>
<comment type="caution">
    <text evidence="4">Lacks conserved residue(s) required for the propagation of feature annotation.</text>
</comment>
<gene>
    <name evidence="4" type="primary">speE</name>
    <name evidence="7" type="ORF">KOY49_01615</name>
</gene>
<reference evidence="7" key="1">
    <citation type="submission" date="2021-06" db="EMBL/GenBank/DDBJ databases">
        <title>An adapted protocol for Saccharibacteria cultivation: two new species join this phylum of Candidate Phyla Radiations.</title>
        <authorList>
            <person name="Ibrahim A."/>
            <person name="Maatouk M."/>
            <person name="Raoult D."/>
            <person name="Bittar F."/>
        </authorList>
    </citation>
    <scope>NUCLEOTIDE SEQUENCE</scope>
    <source>
        <strain evidence="7">IHU2</strain>
    </source>
</reference>
<accession>A0A8F1MB69</accession>
<comment type="subcellular location">
    <subcellularLocation>
        <location evidence="4">Cell membrane</location>
        <topology evidence="4">Multi-pass membrane protein</topology>
    </subcellularLocation>
</comment>
<protein>
    <recommendedName>
        <fullName evidence="4">Polyamine aminopropyltransferase</fullName>
    </recommendedName>
    <alternativeName>
        <fullName evidence="4">Putrescine aminopropyltransferase</fullName>
        <shortName evidence="4">PAPT</shortName>
    </alternativeName>
    <alternativeName>
        <fullName evidence="4">Spermidine synthase</fullName>
        <shortName evidence="4">SPDS</shortName>
        <shortName evidence="4">SPDSY</shortName>
        <ecNumber evidence="4">2.5.1.16</ecNumber>
    </alternativeName>
</protein>
<comment type="function">
    <text evidence="4">Catalyzes the irreversible transfer of a propylamine group from the amino donor S-adenosylmethioninamine (decarboxy-AdoMet) to putrescine (1,4-diaminobutane) to yield spermidine.</text>
</comment>
<keyword evidence="4" id="KW-1003">Cell membrane</keyword>
<dbReference type="EMBL" id="CP076459">
    <property type="protein sequence ID" value="QWQ31692.1"/>
    <property type="molecule type" value="Genomic_DNA"/>
</dbReference>
<dbReference type="KEGG" id="mvl:KOY49_01615"/>
<dbReference type="GO" id="GO:0010487">
    <property type="term" value="F:thermospermine synthase activity"/>
    <property type="evidence" value="ECO:0007669"/>
    <property type="project" value="UniProtKB-ARBA"/>
</dbReference>
<feature type="active site" description="Proton acceptor" evidence="4 5">
    <location>
        <position position="367"/>
    </location>
</feature>
<name>A0A8F1MB69_9BACT</name>
<dbReference type="CDD" id="cd02440">
    <property type="entry name" value="AdoMet_MTases"/>
    <property type="match status" value="1"/>
</dbReference>
<comment type="catalytic activity">
    <reaction evidence="4">
        <text>S-adenosyl 3-(methylsulfanyl)propylamine + putrescine = S-methyl-5'-thioadenosine + spermidine + H(+)</text>
        <dbReference type="Rhea" id="RHEA:12721"/>
        <dbReference type="ChEBI" id="CHEBI:15378"/>
        <dbReference type="ChEBI" id="CHEBI:17509"/>
        <dbReference type="ChEBI" id="CHEBI:57443"/>
        <dbReference type="ChEBI" id="CHEBI:57834"/>
        <dbReference type="ChEBI" id="CHEBI:326268"/>
        <dbReference type="EC" id="2.5.1.16"/>
    </reaction>
</comment>
<keyword evidence="3 4" id="KW-0620">Polyamine biosynthesis</keyword>
<dbReference type="RefSeq" id="WP_232736441.1">
    <property type="nucleotide sequence ID" value="NZ_CP076459.1"/>
</dbReference>